<accession>A0A4V6HR59</accession>
<proteinExistence type="predicted"/>
<comment type="caution">
    <text evidence="5">The sequence shown here is derived from an EMBL/GenBank/DDBJ whole genome shotgun (WGS) entry which is preliminary data.</text>
</comment>
<sequence>MFQEIIKNLELPVLYKETESAFWDDDYISKQMLKAHLDPEFNGASRKLAFIEKSVSWIKNILPPHSYPSLLDLGCGPGLYTERFAKCGYSVTGVDFSRRSISYARHSAEEKNLNIKYIRQNYLTLNLATHFDLATMIYCDYGALSAENRRIVMKQIHQHLKPGGKLLLDVFSMVKYNLFHEEQTWELHQSAGFWSAKQHVVLNRNCKYSDNITLEQVIVAADQDLISYYLWNCCFTQEALIQEAEEAGFQVRSVYGDVAGNHYDEKSHTIAILLEKCSAIH</sequence>
<keyword evidence="2 5" id="KW-0808">Transferase</keyword>
<name>A0A4V6HR59_9FIRM</name>
<dbReference type="InterPro" id="IPR041698">
    <property type="entry name" value="Methyltransf_25"/>
</dbReference>
<dbReference type="Proteomes" id="UP000306509">
    <property type="component" value="Unassembled WGS sequence"/>
</dbReference>
<feature type="domain" description="Methyltransferase" evidence="4">
    <location>
        <begin position="71"/>
        <end position="164"/>
    </location>
</feature>
<dbReference type="EC" id="2.1.1.-" evidence="5"/>
<organism evidence="5 6">
    <name type="scientific">Robinsoniella peoriensis</name>
    <dbReference type="NCBI Taxonomy" id="180332"/>
    <lineage>
        <taxon>Bacteria</taxon>
        <taxon>Bacillati</taxon>
        <taxon>Bacillota</taxon>
        <taxon>Clostridia</taxon>
        <taxon>Lachnospirales</taxon>
        <taxon>Lachnospiraceae</taxon>
        <taxon>Robinsoniella</taxon>
    </lineage>
</organism>
<dbReference type="GO" id="GO:0008168">
    <property type="term" value="F:methyltransferase activity"/>
    <property type="evidence" value="ECO:0007669"/>
    <property type="project" value="UniProtKB-KW"/>
</dbReference>
<dbReference type="Pfam" id="PF13649">
    <property type="entry name" value="Methyltransf_25"/>
    <property type="match status" value="1"/>
</dbReference>
<protein>
    <submittedName>
        <fullName evidence="5">Cypemycin methyltransferase</fullName>
        <ecNumber evidence="5">2.1.1.-</ecNumber>
    </submittedName>
</protein>
<dbReference type="Gene3D" id="2.20.25.110">
    <property type="entry name" value="S-adenosyl-L-methionine-dependent methyltransferases"/>
    <property type="match status" value="1"/>
</dbReference>
<dbReference type="RefSeq" id="WP_138004122.1">
    <property type="nucleotide sequence ID" value="NZ_QGQD01000109.1"/>
</dbReference>
<gene>
    <name evidence="5" type="primary">cypM_2</name>
    <name evidence="5" type="ORF">DSM106044_05403</name>
</gene>
<keyword evidence="1 5" id="KW-0489">Methyltransferase</keyword>
<evidence type="ECO:0000256" key="3">
    <source>
        <dbReference type="ARBA" id="ARBA00022691"/>
    </source>
</evidence>
<reference evidence="5 6" key="1">
    <citation type="journal article" date="2019" name="Anaerobe">
        <title>Detection of Robinsoniella peoriensis in multiple bone samples of a trauma patient.</title>
        <authorList>
            <person name="Schrottner P."/>
            <person name="Hartwich K."/>
            <person name="Bunk B."/>
            <person name="Schober I."/>
            <person name="Helbig S."/>
            <person name="Rudolph W.W."/>
            <person name="Gunzer F."/>
        </authorList>
    </citation>
    <scope>NUCLEOTIDE SEQUENCE [LARGE SCALE GENOMIC DNA]</scope>
    <source>
        <strain evidence="5 6">DSM 106044</strain>
    </source>
</reference>
<evidence type="ECO:0000256" key="2">
    <source>
        <dbReference type="ARBA" id="ARBA00022679"/>
    </source>
</evidence>
<dbReference type="PANTHER" id="PTHR43464">
    <property type="entry name" value="METHYLTRANSFERASE"/>
    <property type="match status" value="1"/>
</dbReference>
<dbReference type="CDD" id="cd02440">
    <property type="entry name" value="AdoMet_MTases"/>
    <property type="match status" value="1"/>
</dbReference>
<evidence type="ECO:0000313" key="6">
    <source>
        <dbReference type="Proteomes" id="UP000306509"/>
    </source>
</evidence>
<keyword evidence="6" id="KW-1185">Reference proteome</keyword>
<evidence type="ECO:0000313" key="5">
    <source>
        <dbReference type="EMBL" id="TLC97817.1"/>
    </source>
</evidence>
<keyword evidence="3" id="KW-0949">S-adenosyl-L-methionine</keyword>
<evidence type="ECO:0000259" key="4">
    <source>
        <dbReference type="Pfam" id="PF13649"/>
    </source>
</evidence>
<dbReference type="AlphaFoldDB" id="A0A4V6HR59"/>
<dbReference type="SUPFAM" id="SSF53335">
    <property type="entry name" value="S-adenosyl-L-methionine-dependent methyltransferases"/>
    <property type="match status" value="1"/>
</dbReference>
<evidence type="ECO:0000256" key="1">
    <source>
        <dbReference type="ARBA" id="ARBA00022603"/>
    </source>
</evidence>
<dbReference type="Gene3D" id="3.40.50.150">
    <property type="entry name" value="Vaccinia Virus protein VP39"/>
    <property type="match status" value="1"/>
</dbReference>
<dbReference type="GO" id="GO:0032259">
    <property type="term" value="P:methylation"/>
    <property type="evidence" value="ECO:0007669"/>
    <property type="project" value="UniProtKB-KW"/>
</dbReference>
<dbReference type="STRING" id="180332.GCA_000797495_01056"/>
<dbReference type="PANTHER" id="PTHR43464:SF19">
    <property type="entry name" value="UBIQUINONE BIOSYNTHESIS O-METHYLTRANSFERASE, MITOCHONDRIAL"/>
    <property type="match status" value="1"/>
</dbReference>
<dbReference type="InterPro" id="IPR029063">
    <property type="entry name" value="SAM-dependent_MTases_sf"/>
</dbReference>
<dbReference type="EMBL" id="QGQD01000109">
    <property type="protein sequence ID" value="TLC97817.1"/>
    <property type="molecule type" value="Genomic_DNA"/>
</dbReference>